<keyword evidence="2" id="KW-1185">Reference proteome</keyword>
<name>A0ACB8AR26_9AGAM</name>
<dbReference type="Proteomes" id="UP000790377">
    <property type="component" value="Unassembled WGS sequence"/>
</dbReference>
<evidence type="ECO:0000313" key="2">
    <source>
        <dbReference type="Proteomes" id="UP000790377"/>
    </source>
</evidence>
<gene>
    <name evidence="1" type="ORF">BJ138DRAFT_1141424</name>
</gene>
<organism evidence="1 2">
    <name type="scientific">Hygrophoropsis aurantiaca</name>
    <dbReference type="NCBI Taxonomy" id="72124"/>
    <lineage>
        <taxon>Eukaryota</taxon>
        <taxon>Fungi</taxon>
        <taxon>Dikarya</taxon>
        <taxon>Basidiomycota</taxon>
        <taxon>Agaricomycotina</taxon>
        <taxon>Agaricomycetes</taxon>
        <taxon>Agaricomycetidae</taxon>
        <taxon>Boletales</taxon>
        <taxon>Coniophorineae</taxon>
        <taxon>Hygrophoropsidaceae</taxon>
        <taxon>Hygrophoropsis</taxon>
    </lineage>
</organism>
<proteinExistence type="predicted"/>
<sequence>MLTFFKITHKPLPTPLTDWYFNITMKSFLLATILLLLSVCAYADDDGPKIIVIPRLAIIGLVAAGIFIIVVIVGVVSGCLQACGCIKAKDPDPEKQPPQGIQTVQPTNMYIQQPIPPPPTTVT</sequence>
<dbReference type="EMBL" id="MU267598">
    <property type="protein sequence ID" value="KAH7915674.1"/>
    <property type="molecule type" value="Genomic_DNA"/>
</dbReference>
<comment type="caution">
    <text evidence="1">The sequence shown here is derived from an EMBL/GenBank/DDBJ whole genome shotgun (WGS) entry which is preliminary data.</text>
</comment>
<reference evidence="1" key="1">
    <citation type="journal article" date="2021" name="New Phytol.">
        <title>Evolutionary innovations through gain and loss of genes in the ectomycorrhizal Boletales.</title>
        <authorList>
            <person name="Wu G."/>
            <person name="Miyauchi S."/>
            <person name="Morin E."/>
            <person name="Kuo A."/>
            <person name="Drula E."/>
            <person name="Varga T."/>
            <person name="Kohler A."/>
            <person name="Feng B."/>
            <person name="Cao Y."/>
            <person name="Lipzen A."/>
            <person name="Daum C."/>
            <person name="Hundley H."/>
            <person name="Pangilinan J."/>
            <person name="Johnson J."/>
            <person name="Barry K."/>
            <person name="LaButti K."/>
            <person name="Ng V."/>
            <person name="Ahrendt S."/>
            <person name="Min B."/>
            <person name="Choi I.G."/>
            <person name="Park H."/>
            <person name="Plett J.M."/>
            <person name="Magnuson J."/>
            <person name="Spatafora J.W."/>
            <person name="Nagy L.G."/>
            <person name="Henrissat B."/>
            <person name="Grigoriev I.V."/>
            <person name="Yang Z.L."/>
            <person name="Xu J."/>
            <person name="Martin F.M."/>
        </authorList>
    </citation>
    <scope>NUCLEOTIDE SEQUENCE</scope>
    <source>
        <strain evidence="1">ATCC 28755</strain>
    </source>
</reference>
<accession>A0ACB8AR26</accession>
<evidence type="ECO:0000313" key="1">
    <source>
        <dbReference type="EMBL" id="KAH7915674.1"/>
    </source>
</evidence>
<protein>
    <submittedName>
        <fullName evidence="1">Uncharacterized protein</fullName>
    </submittedName>
</protein>